<evidence type="ECO:0000256" key="1">
    <source>
        <dbReference type="SAM" id="MobiDB-lite"/>
    </source>
</evidence>
<dbReference type="Proteomes" id="UP000264445">
    <property type="component" value="Unassembled WGS sequence"/>
</dbReference>
<reference evidence="2 3" key="1">
    <citation type="journal article" date="2018" name="Nat. Biotechnol.">
        <title>A standardized bacterial taxonomy based on genome phylogeny substantially revises the tree of life.</title>
        <authorList>
            <person name="Parks D.H."/>
            <person name="Chuvochina M."/>
            <person name="Waite D.W."/>
            <person name="Rinke C."/>
            <person name="Skarshewski A."/>
            <person name="Chaumeil P.A."/>
            <person name="Hugenholtz P."/>
        </authorList>
    </citation>
    <scope>NUCLEOTIDE SEQUENCE [LARGE SCALE GENOMIC DNA]</scope>
    <source>
        <strain evidence="2">UBA12544</strain>
    </source>
</reference>
<organism evidence="2 3">
    <name type="scientific">Caldanaerobacter subterraneus</name>
    <dbReference type="NCBI Taxonomy" id="911092"/>
    <lineage>
        <taxon>Bacteria</taxon>
        <taxon>Bacillati</taxon>
        <taxon>Bacillota</taxon>
        <taxon>Clostridia</taxon>
        <taxon>Thermoanaerobacterales</taxon>
        <taxon>Thermoanaerobacteraceae</taxon>
        <taxon>Caldanaerobacter</taxon>
    </lineage>
</organism>
<evidence type="ECO:0000313" key="2">
    <source>
        <dbReference type="EMBL" id="HBT49876.1"/>
    </source>
</evidence>
<name>A0A357VNT9_9THEO</name>
<evidence type="ECO:0000313" key="3">
    <source>
        <dbReference type="Proteomes" id="UP000264445"/>
    </source>
</evidence>
<gene>
    <name evidence="2" type="ORF">DEA61_08700</name>
</gene>
<proteinExistence type="predicted"/>
<accession>A0A357VNT9</accession>
<dbReference type="AlphaFoldDB" id="A0A357VNT9"/>
<comment type="caution">
    <text evidence="2">The sequence shown here is derived from an EMBL/GenBank/DDBJ whole genome shotgun (WGS) entry which is preliminary data.</text>
</comment>
<dbReference type="EMBL" id="DOLB01000130">
    <property type="protein sequence ID" value="HBT49876.1"/>
    <property type="molecule type" value="Genomic_DNA"/>
</dbReference>
<sequence length="80" mass="8443">MTVLRWQQVKDPLLDAPPVLDSGSGGCRQPSGCGRNGSAQVPAANIGEEGAGESPSWSVTRPVRVLRKEVKTVEISAKKT</sequence>
<feature type="region of interest" description="Disordered" evidence="1">
    <location>
        <begin position="14"/>
        <end position="57"/>
    </location>
</feature>
<protein>
    <submittedName>
        <fullName evidence="2">Uncharacterized protein</fullName>
    </submittedName>
</protein>